<dbReference type="Gene3D" id="2.160.20.10">
    <property type="entry name" value="Single-stranded right-handed beta-helix, Pectin lyase-like"/>
    <property type="match status" value="1"/>
</dbReference>
<evidence type="ECO:0000256" key="15">
    <source>
        <dbReference type="SAM" id="Phobius"/>
    </source>
</evidence>
<dbReference type="AlphaFoldDB" id="A0AAW1XDN4"/>
<dbReference type="GO" id="GO:0004857">
    <property type="term" value="F:enzyme inhibitor activity"/>
    <property type="evidence" value="ECO:0007669"/>
    <property type="project" value="InterPro"/>
</dbReference>
<dbReference type="NCBIfam" id="TIGR01614">
    <property type="entry name" value="PME_inhib"/>
    <property type="match status" value="1"/>
</dbReference>
<reference evidence="17 18" key="1">
    <citation type="journal article" date="2023" name="G3 (Bethesda)">
        <title>A chromosome-length genome assembly and annotation of blackberry (Rubus argutus, cv. 'Hillquist').</title>
        <authorList>
            <person name="Bruna T."/>
            <person name="Aryal R."/>
            <person name="Dudchenko O."/>
            <person name="Sargent D.J."/>
            <person name="Mead D."/>
            <person name="Buti M."/>
            <person name="Cavallini A."/>
            <person name="Hytonen T."/>
            <person name="Andres J."/>
            <person name="Pham M."/>
            <person name="Weisz D."/>
            <person name="Mascagni F."/>
            <person name="Usai G."/>
            <person name="Natali L."/>
            <person name="Bassil N."/>
            <person name="Fernandez G.E."/>
            <person name="Lomsadze A."/>
            <person name="Armour M."/>
            <person name="Olukolu B."/>
            <person name="Poorten T."/>
            <person name="Britton C."/>
            <person name="Davik J."/>
            <person name="Ashrafi H."/>
            <person name="Aiden E.L."/>
            <person name="Borodovsky M."/>
            <person name="Worthington M."/>
        </authorList>
    </citation>
    <scope>NUCLEOTIDE SEQUENCE [LARGE SCALE GENOMIC DNA]</scope>
    <source>
        <strain evidence="17">PI 553951</strain>
    </source>
</reference>
<dbReference type="SUPFAM" id="SSF101148">
    <property type="entry name" value="Plant invertase/pectin methylesterase inhibitor"/>
    <property type="match status" value="1"/>
</dbReference>
<evidence type="ECO:0000256" key="8">
    <source>
        <dbReference type="ARBA" id="ARBA00023085"/>
    </source>
</evidence>
<evidence type="ECO:0000313" key="18">
    <source>
        <dbReference type="Proteomes" id="UP001457282"/>
    </source>
</evidence>
<feature type="domain" description="Pectinesterase inhibitor" evidence="16">
    <location>
        <begin position="53"/>
        <end position="204"/>
    </location>
</feature>
<keyword evidence="15" id="KW-0472">Membrane</keyword>
<dbReference type="GO" id="GO:0042545">
    <property type="term" value="P:cell wall modification"/>
    <property type="evidence" value="ECO:0007669"/>
    <property type="project" value="UniProtKB-UniRule"/>
</dbReference>
<dbReference type="Proteomes" id="UP001457282">
    <property type="component" value="Unassembled WGS sequence"/>
</dbReference>
<evidence type="ECO:0000256" key="2">
    <source>
        <dbReference type="ARBA" id="ARBA00005184"/>
    </source>
</evidence>
<dbReference type="PANTHER" id="PTHR31707">
    <property type="entry name" value="PECTINESTERASE"/>
    <property type="match status" value="1"/>
</dbReference>
<dbReference type="Pfam" id="PF04043">
    <property type="entry name" value="PMEI"/>
    <property type="match status" value="1"/>
</dbReference>
<dbReference type="EMBL" id="JBEDUW010000004">
    <property type="protein sequence ID" value="KAK9933840.1"/>
    <property type="molecule type" value="Genomic_DNA"/>
</dbReference>
<evidence type="ECO:0000256" key="6">
    <source>
        <dbReference type="ARBA" id="ARBA00022512"/>
    </source>
</evidence>
<proteinExistence type="inferred from homology"/>
<keyword evidence="6" id="KW-0964">Secreted</keyword>
<keyword evidence="15" id="KW-0812">Transmembrane</keyword>
<evidence type="ECO:0000256" key="12">
    <source>
        <dbReference type="ARBA" id="ARBA00057335"/>
    </source>
</evidence>
<evidence type="ECO:0000256" key="14">
    <source>
        <dbReference type="RuleBase" id="RU000589"/>
    </source>
</evidence>
<dbReference type="InterPro" id="IPR035513">
    <property type="entry name" value="Invertase/methylesterase_inhib"/>
</dbReference>
<comment type="similarity">
    <text evidence="3">In the N-terminal section; belongs to the PMEI family.</text>
</comment>
<comment type="function">
    <text evidence="12">Acts in the modification of cell walls via demethylesterification of cell wall pectin.</text>
</comment>
<comment type="subcellular location">
    <subcellularLocation>
        <location evidence="1">Secreted</location>
        <location evidence="1">Cell wall</location>
    </subcellularLocation>
</comment>
<dbReference type="InterPro" id="IPR033131">
    <property type="entry name" value="Pectinesterase_Asp_AS"/>
</dbReference>
<dbReference type="EC" id="3.1.1.11" evidence="5 14"/>
<dbReference type="Pfam" id="PF01095">
    <property type="entry name" value="Pectinesterase"/>
    <property type="match status" value="1"/>
</dbReference>
<dbReference type="GO" id="GO:0030599">
    <property type="term" value="F:pectinesterase activity"/>
    <property type="evidence" value="ECO:0007669"/>
    <property type="project" value="UniProtKB-UniRule"/>
</dbReference>
<dbReference type="InterPro" id="IPR006501">
    <property type="entry name" value="Pectinesterase_inhib_dom"/>
</dbReference>
<dbReference type="PROSITE" id="PS00503">
    <property type="entry name" value="PECTINESTERASE_2"/>
    <property type="match status" value="1"/>
</dbReference>
<dbReference type="SUPFAM" id="SSF51126">
    <property type="entry name" value="Pectin lyase-like"/>
    <property type="match status" value="1"/>
</dbReference>
<comment type="similarity">
    <text evidence="4">In the C-terminal section; belongs to the pectinesterase family.</text>
</comment>
<dbReference type="FunFam" id="2.160.20.10:FF:000001">
    <property type="entry name" value="Pectinesterase"/>
    <property type="match status" value="1"/>
</dbReference>
<name>A0AAW1XDN4_RUBAR</name>
<feature type="transmembrane region" description="Helical" evidence="15">
    <location>
        <begin position="12"/>
        <end position="34"/>
    </location>
</feature>
<accession>A0AAW1XDN4</accession>
<evidence type="ECO:0000256" key="3">
    <source>
        <dbReference type="ARBA" id="ARBA00006027"/>
    </source>
</evidence>
<keyword evidence="9" id="KW-1015">Disulfide bond</keyword>
<evidence type="ECO:0000259" key="16">
    <source>
        <dbReference type="SMART" id="SM00856"/>
    </source>
</evidence>
<dbReference type="CDD" id="cd15798">
    <property type="entry name" value="PMEI-like_3"/>
    <property type="match status" value="1"/>
</dbReference>
<protein>
    <recommendedName>
        <fullName evidence="5 14">Pectinesterase</fullName>
        <ecNumber evidence="5 14">3.1.1.11</ecNumber>
    </recommendedName>
</protein>
<dbReference type="GO" id="GO:0045490">
    <property type="term" value="P:pectin catabolic process"/>
    <property type="evidence" value="ECO:0007669"/>
    <property type="project" value="UniProtKB-UniRule"/>
</dbReference>
<evidence type="ECO:0000256" key="1">
    <source>
        <dbReference type="ARBA" id="ARBA00004191"/>
    </source>
</evidence>
<dbReference type="SMART" id="SM00856">
    <property type="entry name" value="PMEI"/>
    <property type="match status" value="1"/>
</dbReference>
<keyword evidence="6" id="KW-0134">Cell wall</keyword>
<dbReference type="InterPro" id="IPR000070">
    <property type="entry name" value="Pectinesterase_cat"/>
</dbReference>
<sequence>MADASKKKKIAIISIATLIVVAMVIAVVVGVTVAKKKPKGGAAKTSKPGKASTSKKAIEALCQPTTYKETCESSLSQAGDTTDPKELIRKGFEVSINRLNEAVGNSSTLNDLAKDPKTKQALDICKNMLDTAIEDLSGSFEKMGEFDVTKVDQYLEDVKVWLSAAVNHQTTCIDAFEDKGGEAAEKMKSFLKTSQEMTSNGLAMVGQISNLLGSFNLDGGATQRRLLGAKGGEGKKRVYKPLPAWMSGRKLDLLTANAQTLKPNVVVAQDGSGQVKTINEALKQVPKKSVTPFVIYIKAGLYKEYVIVDKEMQNVVMIGDGPTKTRITGNKNKADGVDTMNSATFAAVGDFFVAKDIGFENTAGSIKHQAVALRVQSDFSIFYNCHMDAFQDTLYTQTYRQFYRDCTISGTVDFIFGDGVVLFQNCKMIVRKPGDNQACMVTAQGRSDKNEISGITLQNCTISGEKDYLAVKDKNKAYLGRPWKPYARTIIMQSQIDDMITPEGYMKWEGSAADKNNHMTGFFGEYNNRGPGADMSKRAPWPTIKKLDANQAGDFTGGKWLEGDRWIKPSGVPFVSGMIAV</sequence>
<organism evidence="17 18">
    <name type="scientific">Rubus argutus</name>
    <name type="common">Southern blackberry</name>
    <dbReference type="NCBI Taxonomy" id="59490"/>
    <lineage>
        <taxon>Eukaryota</taxon>
        <taxon>Viridiplantae</taxon>
        <taxon>Streptophyta</taxon>
        <taxon>Embryophyta</taxon>
        <taxon>Tracheophyta</taxon>
        <taxon>Spermatophyta</taxon>
        <taxon>Magnoliopsida</taxon>
        <taxon>eudicotyledons</taxon>
        <taxon>Gunneridae</taxon>
        <taxon>Pentapetalae</taxon>
        <taxon>rosids</taxon>
        <taxon>fabids</taxon>
        <taxon>Rosales</taxon>
        <taxon>Rosaceae</taxon>
        <taxon>Rosoideae</taxon>
        <taxon>Rosoideae incertae sedis</taxon>
        <taxon>Rubus</taxon>
    </lineage>
</organism>
<keyword evidence="18" id="KW-1185">Reference proteome</keyword>
<evidence type="ECO:0000256" key="13">
    <source>
        <dbReference type="PROSITE-ProRule" id="PRU10040"/>
    </source>
</evidence>
<comment type="caution">
    <text evidence="17">The sequence shown here is derived from an EMBL/GenBank/DDBJ whole genome shotgun (WGS) entry which is preliminary data.</text>
</comment>
<evidence type="ECO:0000256" key="9">
    <source>
        <dbReference type="ARBA" id="ARBA00023157"/>
    </source>
</evidence>
<evidence type="ECO:0000256" key="11">
    <source>
        <dbReference type="ARBA" id="ARBA00047928"/>
    </source>
</evidence>
<evidence type="ECO:0000256" key="7">
    <source>
        <dbReference type="ARBA" id="ARBA00022801"/>
    </source>
</evidence>
<evidence type="ECO:0000256" key="4">
    <source>
        <dbReference type="ARBA" id="ARBA00007786"/>
    </source>
</evidence>
<dbReference type="InterPro" id="IPR012334">
    <property type="entry name" value="Pectin_lyas_fold"/>
</dbReference>
<dbReference type="InterPro" id="IPR011050">
    <property type="entry name" value="Pectin_lyase_fold/virulence"/>
</dbReference>
<comment type="catalytic activity">
    <reaction evidence="11 14">
        <text>[(1-&gt;4)-alpha-D-galacturonosyl methyl ester](n) + n H2O = [(1-&gt;4)-alpha-D-galacturonosyl](n) + n methanol + n H(+)</text>
        <dbReference type="Rhea" id="RHEA:22380"/>
        <dbReference type="Rhea" id="RHEA-COMP:14570"/>
        <dbReference type="Rhea" id="RHEA-COMP:14573"/>
        <dbReference type="ChEBI" id="CHEBI:15377"/>
        <dbReference type="ChEBI" id="CHEBI:15378"/>
        <dbReference type="ChEBI" id="CHEBI:17790"/>
        <dbReference type="ChEBI" id="CHEBI:140522"/>
        <dbReference type="ChEBI" id="CHEBI:140523"/>
        <dbReference type="EC" id="3.1.1.11"/>
    </reaction>
</comment>
<dbReference type="FunFam" id="1.20.140.40:FF:000001">
    <property type="entry name" value="Pectinesterase"/>
    <property type="match status" value="1"/>
</dbReference>
<evidence type="ECO:0000256" key="10">
    <source>
        <dbReference type="ARBA" id="ARBA00023180"/>
    </source>
</evidence>
<keyword evidence="10" id="KW-0325">Glycoprotein</keyword>
<feature type="active site" evidence="13">
    <location>
        <position position="413"/>
    </location>
</feature>
<keyword evidence="7 14" id="KW-0378">Hydrolase</keyword>
<keyword evidence="8 14" id="KW-0063">Aspartyl esterase</keyword>
<comment type="pathway">
    <text evidence="2 14">Glycan metabolism; pectin degradation; 2-dehydro-3-deoxy-D-gluconate from pectin: step 1/5.</text>
</comment>
<keyword evidence="15" id="KW-1133">Transmembrane helix</keyword>
<gene>
    <name evidence="17" type="ORF">M0R45_021014</name>
</gene>
<evidence type="ECO:0000256" key="5">
    <source>
        <dbReference type="ARBA" id="ARBA00013229"/>
    </source>
</evidence>
<evidence type="ECO:0000313" key="17">
    <source>
        <dbReference type="EMBL" id="KAK9933840.1"/>
    </source>
</evidence>
<dbReference type="Gene3D" id="1.20.140.40">
    <property type="entry name" value="Invertase/pectin methylesterase inhibitor family protein"/>
    <property type="match status" value="1"/>
</dbReference>